<evidence type="ECO:0000313" key="2">
    <source>
        <dbReference type="EMBL" id="KAJ1089003.1"/>
    </source>
</evidence>
<accession>A0AAV7LD16</accession>
<dbReference type="AlphaFoldDB" id="A0AAV7LD16"/>
<name>A0AAV7LD16_PLEWA</name>
<feature type="region of interest" description="Disordered" evidence="1">
    <location>
        <begin position="12"/>
        <end position="33"/>
    </location>
</feature>
<protein>
    <recommendedName>
        <fullName evidence="4">t-SNARE coiled-coil homology domain-containing protein</fullName>
    </recommendedName>
</protein>
<sequence length="120" mass="13336">MIWGGYHSWIEKVGGPQPPDVAGEEQGEVNPKKKAWMRKDIAAATGWGSPGDPKGEDLQTAVLRRRPTLHEVMEAIKGVRTSLESRIDSVIMEVDFLRADLHNMGTQVKEIENSEKTLTV</sequence>
<dbReference type="EMBL" id="JANPWB010000015">
    <property type="protein sequence ID" value="KAJ1089003.1"/>
    <property type="molecule type" value="Genomic_DNA"/>
</dbReference>
<organism evidence="2 3">
    <name type="scientific">Pleurodeles waltl</name>
    <name type="common">Iberian ribbed newt</name>
    <dbReference type="NCBI Taxonomy" id="8319"/>
    <lineage>
        <taxon>Eukaryota</taxon>
        <taxon>Metazoa</taxon>
        <taxon>Chordata</taxon>
        <taxon>Craniata</taxon>
        <taxon>Vertebrata</taxon>
        <taxon>Euteleostomi</taxon>
        <taxon>Amphibia</taxon>
        <taxon>Batrachia</taxon>
        <taxon>Caudata</taxon>
        <taxon>Salamandroidea</taxon>
        <taxon>Salamandridae</taxon>
        <taxon>Pleurodelinae</taxon>
        <taxon>Pleurodeles</taxon>
    </lineage>
</organism>
<dbReference type="Proteomes" id="UP001066276">
    <property type="component" value="Chromosome 11"/>
</dbReference>
<gene>
    <name evidence="2" type="ORF">NDU88_002157</name>
</gene>
<keyword evidence="3" id="KW-1185">Reference proteome</keyword>
<evidence type="ECO:0000313" key="3">
    <source>
        <dbReference type="Proteomes" id="UP001066276"/>
    </source>
</evidence>
<reference evidence="2" key="1">
    <citation type="journal article" date="2022" name="bioRxiv">
        <title>Sequencing and chromosome-scale assembly of the giantPleurodeles waltlgenome.</title>
        <authorList>
            <person name="Brown T."/>
            <person name="Elewa A."/>
            <person name="Iarovenko S."/>
            <person name="Subramanian E."/>
            <person name="Araus A.J."/>
            <person name="Petzold A."/>
            <person name="Susuki M."/>
            <person name="Suzuki K.-i.T."/>
            <person name="Hayashi T."/>
            <person name="Toyoda A."/>
            <person name="Oliveira C."/>
            <person name="Osipova E."/>
            <person name="Leigh N.D."/>
            <person name="Simon A."/>
            <person name="Yun M.H."/>
        </authorList>
    </citation>
    <scope>NUCLEOTIDE SEQUENCE</scope>
    <source>
        <strain evidence="2">20211129_DDA</strain>
        <tissue evidence="2">Liver</tissue>
    </source>
</reference>
<evidence type="ECO:0008006" key="4">
    <source>
        <dbReference type="Google" id="ProtNLM"/>
    </source>
</evidence>
<comment type="caution">
    <text evidence="2">The sequence shown here is derived from an EMBL/GenBank/DDBJ whole genome shotgun (WGS) entry which is preliminary data.</text>
</comment>
<evidence type="ECO:0000256" key="1">
    <source>
        <dbReference type="SAM" id="MobiDB-lite"/>
    </source>
</evidence>
<proteinExistence type="predicted"/>